<accession>A0A0S4IJG2</accession>
<evidence type="ECO:0000313" key="1">
    <source>
        <dbReference type="EMBL" id="CUE83981.1"/>
    </source>
</evidence>
<name>A0A0S4IJG2_BODSA</name>
<dbReference type="EMBL" id="CYKH01000202">
    <property type="protein sequence ID" value="CUE83981.1"/>
    <property type="molecule type" value="Genomic_DNA"/>
</dbReference>
<gene>
    <name evidence="1" type="ORF">BSAL_56775</name>
</gene>
<sequence length="116" mass="13075">MFRRCALSLAKPISQGYVTAFPQKRVATCREMHRRSMEVNGDVAAMRNITPEAYEAWFKETYDVADVSECQSLGPSAGAHLSDAKNLAVAEEYDEKAAIAELEHWTKTFKVMESRK</sequence>
<dbReference type="OMA" id="ERYNTWY"/>
<dbReference type="AlphaFoldDB" id="A0A0S4IJG2"/>
<evidence type="ECO:0000313" key="2">
    <source>
        <dbReference type="Proteomes" id="UP000051952"/>
    </source>
</evidence>
<dbReference type="Proteomes" id="UP000051952">
    <property type="component" value="Unassembled WGS sequence"/>
</dbReference>
<organism evidence="1 2">
    <name type="scientific">Bodo saltans</name>
    <name type="common">Flagellated protozoan</name>
    <dbReference type="NCBI Taxonomy" id="75058"/>
    <lineage>
        <taxon>Eukaryota</taxon>
        <taxon>Discoba</taxon>
        <taxon>Euglenozoa</taxon>
        <taxon>Kinetoplastea</taxon>
        <taxon>Metakinetoplastina</taxon>
        <taxon>Eubodonida</taxon>
        <taxon>Bodonidae</taxon>
        <taxon>Bodo</taxon>
    </lineage>
</organism>
<reference evidence="2" key="1">
    <citation type="submission" date="2015-09" db="EMBL/GenBank/DDBJ databases">
        <authorList>
            <consortium name="Pathogen Informatics"/>
        </authorList>
    </citation>
    <scope>NUCLEOTIDE SEQUENCE [LARGE SCALE GENOMIC DNA]</scope>
    <source>
        <strain evidence="2">Lake Konstanz</strain>
    </source>
</reference>
<protein>
    <submittedName>
        <fullName evidence="1">Uncharacterized protein</fullName>
    </submittedName>
</protein>
<proteinExistence type="predicted"/>
<keyword evidence="2" id="KW-1185">Reference proteome</keyword>
<dbReference type="VEuPathDB" id="TriTrypDB:BSAL_56775"/>